<dbReference type="InterPro" id="IPR011990">
    <property type="entry name" value="TPR-like_helical_dom_sf"/>
</dbReference>
<sequence>MNTHDGVHIRKNICETAPNTAASLDGVAWLYNCKGQYEEAVSLCQRALAIRKKALEQKLLDAEATINSQAVLYNSRESSTTARAGHQRNDENVRAIAALPRKLRRGEATVPTGDCDLGGGTGTRTPSNCRNSTTTLANSMKQILLQTGSGGSGESAGI</sequence>
<dbReference type="Proteomes" id="UP000274822">
    <property type="component" value="Unassembled WGS sequence"/>
</dbReference>
<evidence type="ECO:0000256" key="1">
    <source>
        <dbReference type="SAM" id="MobiDB-lite"/>
    </source>
</evidence>
<evidence type="ECO:0000313" key="2">
    <source>
        <dbReference type="EMBL" id="RUS34213.1"/>
    </source>
</evidence>
<dbReference type="EMBL" id="RBNJ01000658">
    <property type="protein sequence ID" value="RUS34213.1"/>
    <property type="molecule type" value="Genomic_DNA"/>
</dbReference>
<accession>A0A433QWM3</accession>
<reference evidence="2 3" key="1">
    <citation type="journal article" date="2018" name="New Phytol.">
        <title>Phylogenomics of Endogonaceae and evolution of mycorrhizas within Mucoromycota.</title>
        <authorList>
            <person name="Chang Y."/>
            <person name="Desiro A."/>
            <person name="Na H."/>
            <person name="Sandor L."/>
            <person name="Lipzen A."/>
            <person name="Clum A."/>
            <person name="Barry K."/>
            <person name="Grigoriev I.V."/>
            <person name="Martin F.M."/>
            <person name="Stajich J.E."/>
            <person name="Smith M.E."/>
            <person name="Bonito G."/>
            <person name="Spatafora J.W."/>
        </authorList>
    </citation>
    <scope>NUCLEOTIDE SEQUENCE [LARGE SCALE GENOMIC DNA]</scope>
    <source>
        <strain evidence="2 3">AD002</strain>
    </source>
</reference>
<proteinExistence type="predicted"/>
<dbReference type="Pfam" id="PF13374">
    <property type="entry name" value="TPR_10"/>
    <property type="match status" value="1"/>
</dbReference>
<organism evidence="2 3">
    <name type="scientific">Jimgerdemannia flammicorona</name>
    <dbReference type="NCBI Taxonomy" id="994334"/>
    <lineage>
        <taxon>Eukaryota</taxon>
        <taxon>Fungi</taxon>
        <taxon>Fungi incertae sedis</taxon>
        <taxon>Mucoromycota</taxon>
        <taxon>Mucoromycotina</taxon>
        <taxon>Endogonomycetes</taxon>
        <taxon>Endogonales</taxon>
        <taxon>Endogonaceae</taxon>
        <taxon>Jimgerdemannia</taxon>
    </lineage>
</organism>
<keyword evidence="3" id="KW-1185">Reference proteome</keyword>
<dbReference type="SUPFAM" id="SSF48452">
    <property type="entry name" value="TPR-like"/>
    <property type="match status" value="1"/>
</dbReference>
<protein>
    <submittedName>
        <fullName evidence="2">Uncharacterized protein</fullName>
    </submittedName>
</protein>
<name>A0A433QWM3_9FUNG</name>
<gene>
    <name evidence="2" type="ORF">BC938DRAFT_481851</name>
</gene>
<feature type="region of interest" description="Disordered" evidence="1">
    <location>
        <begin position="109"/>
        <end position="133"/>
    </location>
</feature>
<comment type="caution">
    <text evidence="2">The sequence shown here is derived from an EMBL/GenBank/DDBJ whole genome shotgun (WGS) entry which is preliminary data.</text>
</comment>
<evidence type="ECO:0000313" key="3">
    <source>
        <dbReference type="Proteomes" id="UP000274822"/>
    </source>
</evidence>
<dbReference type="Gene3D" id="1.25.40.10">
    <property type="entry name" value="Tetratricopeptide repeat domain"/>
    <property type="match status" value="1"/>
</dbReference>
<dbReference type="AlphaFoldDB" id="A0A433QWM3"/>